<keyword evidence="4" id="KW-1185">Reference proteome</keyword>
<dbReference type="InterPro" id="IPR051549">
    <property type="entry name" value="PEP_Utilizing_Enz"/>
</dbReference>
<dbReference type="PANTHER" id="PTHR43615">
    <property type="entry name" value="PHOSPHOENOLPYRUVATE SYNTHASE-RELATED"/>
    <property type="match status" value="1"/>
</dbReference>
<feature type="domain" description="Pyruvate phosphate dikinase AMP/ATP-binding" evidence="2">
    <location>
        <begin position="14"/>
        <end position="299"/>
    </location>
</feature>
<dbReference type="GO" id="GO:0005524">
    <property type="term" value="F:ATP binding"/>
    <property type="evidence" value="ECO:0007669"/>
    <property type="project" value="InterPro"/>
</dbReference>
<dbReference type="Proteomes" id="UP000579153">
    <property type="component" value="Unassembled WGS sequence"/>
</dbReference>
<evidence type="ECO:0000259" key="1">
    <source>
        <dbReference type="Pfam" id="PF00391"/>
    </source>
</evidence>
<dbReference type="Pfam" id="PF00391">
    <property type="entry name" value="PEP-utilizers"/>
    <property type="match status" value="1"/>
</dbReference>
<dbReference type="GO" id="GO:0008986">
    <property type="term" value="F:pyruvate, water dikinase activity"/>
    <property type="evidence" value="ECO:0007669"/>
    <property type="project" value="UniProtKB-EC"/>
</dbReference>
<keyword evidence="3" id="KW-0670">Pyruvate</keyword>
<keyword evidence="3" id="KW-0418">Kinase</keyword>
<proteinExistence type="predicted"/>
<protein>
    <submittedName>
        <fullName evidence="3">Pyruvate,water dikinase</fullName>
        <ecNumber evidence="3">2.7.9.2</ecNumber>
    </submittedName>
</protein>
<dbReference type="SUPFAM" id="SSF56059">
    <property type="entry name" value="Glutathione synthetase ATP-binding domain-like"/>
    <property type="match status" value="1"/>
</dbReference>
<sequence>MNTLALADPRAELEIVGGKGESLARLARARLPVPAGFHVTTGAYRDFVSRHGLSEAILSGDAGEIQALFAGREIPPEIAEDILAAYATLGEDAAVAVRSSATAEDLPGMSFAGQQDSYLNIRGAAQVLDAVKRCWASLWTDRAIAYRDRHDIPRDQVAIAVVVQELVPADAAGVLFTEDRVSPHDRLTINAAWGLGEAVVGGLVTPDTITIDRAGLTVVEERIASKAVMTVRTQDGTREEPVPPARRDEPVLTSAQATRLAELGLAIEELYGRAMDIEWALHDGRPHILQARPITGQREVWNDSLKGDYLWTNGNLGEAIPSVMTPCTWSLVQAFISEIMIVGDLGGHPICGNIGGRVYMNMSLTASLGRALGMTKKIKDAQEPVYGRLPEGVQTPLLPMSRWQTLRAARPMLGGRREIQKLVERIPEYIADAPRRTEELRAMIAESDDLVALWQSEIEPRFDECNRMLAAAARQDAGSLVYLGARLTKLVGEADATVLMSGIQARDGRLESLGPLLGLARLKRGEISREEYVRRYGHRCPDEFEVSAARPVEDPAWIDEQLAGLTVDPTALLERQEAASAAAWRRFRERHPRQAEKFRRQIDRWEAIVRSREETRSEMMRGFWMVRDFVLRAGEVSGQGDDLFFLTIEEILGVLRGWNRPLSYVARRRATYELYQALPPYPGVIRGRFDPERWAADPHRRGDVFDAEATAAPPSQTISGFPGAAGVVEGTARVLASVAEGDRLGEGEILVTTVTNVGWTLLFPRAAAVVTDVGAPLSHAAIVARELGIPAVVGTRNATMLVRDGDRIRVDGSKGSVEVIGESARALVLS</sequence>
<name>A0A7W9L833_9ACTN</name>
<dbReference type="AlphaFoldDB" id="A0A7W9L833"/>
<dbReference type="SUPFAM" id="SSF52009">
    <property type="entry name" value="Phosphohistidine domain"/>
    <property type="match status" value="1"/>
</dbReference>
<organism evidence="3 4">
    <name type="scientific">Nonomuraea jabiensis</name>
    <dbReference type="NCBI Taxonomy" id="882448"/>
    <lineage>
        <taxon>Bacteria</taxon>
        <taxon>Bacillati</taxon>
        <taxon>Actinomycetota</taxon>
        <taxon>Actinomycetes</taxon>
        <taxon>Streptosporangiales</taxon>
        <taxon>Streptosporangiaceae</taxon>
        <taxon>Nonomuraea</taxon>
    </lineage>
</organism>
<dbReference type="Gene3D" id="3.50.30.10">
    <property type="entry name" value="Phosphohistidine domain"/>
    <property type="match status" value="1"/>
</dbReference>
<dbReference type="InterPro" id="IPR013815">
    <property type="entry name" value="ATP_grasp_subdomain_1"/>
</dbReference>
<evidence type="ECO:0000313" key="3">
    <source>
        <dbReference type="EMBL" id="MBB5774131.1"/>
    </source>
</evidence>
<keyword evidence="3" id="KW-0808">Transferase</keyword>
<feature type="domain" description="PEP-utilising enzyme mobile" evidence="1">
    <location>
        <begin position="746"/>
        <end position="815"/>
    </location>
</feature>
<comment type="caution">
    <text evidence="3">The sequence shown here is derived from an EMBL/GenBank/DDBJ whole genome shotgun (WGS) entry which is preliminary data.</text>
</comment>
<dbReference type="InterPro" id="IPR002192">
    <property type="entry name" value="PPDK_AMP/ATP-bd"/>
</dbReference>
<evidence type="ECO:0000313" key="4">
    <source>
        <dbReference type="Proteomes" id="UP000579153"/>
    </source>
</evidence>
<dbReference type="Gene3D" id="3.30.1490.20">
    <property type="entry name" value="ATP-grasp fold, A domain"/>
    <property type="match status" value="1"/>
</dbReference>
<dbReference type="InterPro" id="IPR008279">
    <property type="entry name" value="PEP-util_enz_mobile_dom"/>
</dbReference>
<dbReference type="PANTHER" id="PTHR43615:SF1">
    <property type="entry name" value="PPDK_N DOMAIN-CONTAINING PROTEIN"/>
    <property type="match status" value="1"/>
</dbReference>
<dbReference type="RefSeq" id="WP_185067988.1">
    <property type="nucleotide sequence ID" value="NZ_JACHMB010000001.1"/>
</dbReference>
<dbReference type="InterPro" id="IPR036637">
    <property type="entry name" value="Phosphohistidine_dom_sf"/>
</dbReference>
<evidence type="ECO:0000259" key="2">
    <source>
        <dbReference type="Pfam" id="PF01326"/>
    </source>
</evidence>
<reference evidence="3 4" key="1">
    <citation type="submission" date="2020-08" db="EMBL/GenBank/DDBJ databases">
        <title>Sequencing the genomes of 1000 actinobacteria strains.</title>
        <authorList>
            <person name="Klenk H.-P."/>
        </authorList>
    </citation>
    <scope>NUCLEOTIDE SEQUENCE [LARGE SCALE GENOMIC DNA]</scope>
    <source>
        <strain evidence="3 4">DSM 45507</strain>
    </source>
</reference>
<dbReference type="EC" id="2.7.9.2" evidence="3"/>
<dbReference type="EMBL" id="JACHMB010000001">
    <property type="protein sequence ID" value="MBB5774131.1"/>
    <property type="molecule type" value="Genomic_DNA"/>
</dbReference>
<accession>A0A7W9L833</accession>
<dbReference type="Pfam" id="PF01326">
    <property type="entry name" value="PPDK_N"/>
    <property type="match status" value="1"/>
</dbReference>
<dbReference type="Gene3D" id="3.30.470.20">
    <property type="entry name" value="ATP-grasp fold, B domain"/>
    <property type="match status" value="1"/>
</dbReference>
<gene>
    <name evidence="3" type="ORF">HD596_000887</name>
</gene>